<dbReference type="SUPFAM" id="SSF103032">
    <property type="entry name" value="Hypothetical protein YwqG"/>
    <property type="match status" value="1"/>
</dbReference>
<dbReference type="eggNOG" id="COG3878">
    <property type="taxonomic scope" value="Bacteria"/>
</dbReference>
<protein>
    <submittedName>
        <fullName evidence="1">DUF1963 domain-containing protein</fullName>
    </submittedName>
</protein>
<dbReference type="PANTHER" id="PTHR36436:SF6">
    <property type="entry name" value="SLL5081 PROTEIN"/>
    <property type="match status" value="1"/>
</dbReference>
<dbReference type="EMBL" id="JPMV01000009">
    <property type="protein sequence ID" value="KGI82735.1"/>
    <property type="molecule type" value="Genomic_DNA"/>
</dbReference>
<evidence type="ECO:0000313" key="3">
    <source>
        <dbReference type="Proteomes" id="UP000029737"/>
    </source>
</evidence>
<dbReference type="PANTHER" id="PTHR36436">
    <property type="entry name" value="SLL5081 PROTEIN"/>
    <property type="match status" value="1"/>
</dbReference>
<dbReference type="Proteomes" id="UP000215043">
    <property type="component" value="Chromosome"/>
</dbReference>
<dbReference type="KEGG" id="aey:CDG81_22540"/>
<dbReference type="EMBL" id="CP022752">
    <property type="protein sequence ID" value="ASU80587.1"/>
    <property type="molecule type" value="Genomic_DNA"/>
</dbReference>
<dbReference type="InterPro" id="IPR035948">
    <property type="entry name" value="YwqG-like_sf"/>
</dbReference>
<evidence type="ECO:0000313" key="4">
    <source>
        <dbReference type="Proteomes" id="UP000215043"/>
    </source>
</evidence>
<dbReference type="HOGENOM" id="CLU_092069_0_0_11"/>
<evidence type="ECO:0000313" key="2">
    <source>
        <dbReference type="EMBL" id="KGI82735.1"/>
    </source>
</evidence>
<dbReference type="AlphaFoldDB" id="A0A099DBF4"/>
<keyword evidence="3" id="KW-1185">Reference proteome</keyword>
<accession>A0A099DBF4</accession>
<proteinExistence type="predicted"/>
<dbReference type="InterPro" id="IPR015315">
    <property type="entry name" value="DUF1963"/>
</dbReference>
<evidence type="ECO:0000313" key="1">
    <source>
        <dbReference type="EMBL" id="ASU80587.1"/>
    </source>
</evidence>
<reference evidence="2 3" key="1">
    <citation type="journal article" date="2014" name="PLoS ONE">
        <title>Identification and Characterization of a New Erythromycin Biosynthetic Gene Cluster in Actinopolyspora erythraea YIM90600, a Novel Erythronolide-Producing Halophilic Actinomycete Isolated from Salt Field.</title>
        <authorList>
            <person name="Chen D."/>
            <person name="Feng J."/>
            <person name="Huang L."/>
            <person name="Zhang Q."/>
            <person name="Wu J."/>
            <person name="Zhu X."/>
            <person name="Duan Y."/>
            <person name="Xu Z."/>
        </authorList>
    </citation>
    <scope>NUCLEOTIDE SEQUENCE [LARGE SCALE GENOMIC DNA]</scope>
    <source>
        <strain evidence="2 3">YIM90600</strain>
    </source>
</reference>
<gene>
    <name evidence="1" type="ORF">CDG81_22540</name>
    <name evidence="2" type="ORF">IL38_02295</name>
</gene>
<dbReference type="Gene3D" id="2.30.320.10">
    <property type="entry name" value="YwqG-like"/>
    <property type="match status" value="1"/>
</dbReference>
<sequence>MATGGTNHAEVRFGGLAVGAECESARMSGIEQQRRHVHQTLSEHLGAAEAGRITAMARTAVALSTDSETGEPLGHSHLGGDALLPPDTTWPHHESRPLELLAVLDLTAAAPLNPELPLPRHGVLNLFYVENLPHGDSAGDYESCRIVPAEPETAVRSAPPRSVRRHHERALYGKTVLTLPDPFEDERDGGDVREKYVDAYEEIHGRDNQGDHLIGGWPSLVQGSVFSPSGEDLLLVQLDTDDRMDWCWGDMGSLYFTIGERALRAGDFSRAEVFMQCS</sequence>
<dbReference type="Proteomes" id="UP000029737">
    <property type="component" value="Unassembled WGS sequence"/>
</dbReference>
<reference evidence="1 4" key="2">
    <citation type="submission" date="2017-08" db="EMBL/GenBank/DDBJ databases">
        <title>The complete genome sequence of moderately halophilic actinomycete Actinopolyspora erythraea YIM 90600, the producer of novel erythromycin, novel actinopolysporins A-C and tubercidin.</title>
        <authorList>
            <person name="Yin M."/>
            <person name="Tang S."/>
        </authorList>
    </citation>
    <scope>NUCLEOTIDE SEQUENCE [LARGE SCALE GENOMIC DNA]</scope>
    <source>
        <strain evidence="1 4">YIM 90600</strain>
    </source>
</reference>
<name>A0A099DBF4_9ACTN</name>
<organism evidence="1 4">
    <name type="scientific">Actinopolyspora erythraea</name>
    <dbReference type="NCBI Taxonomy" id="414996"/>
    <lineage>
        <taxon>Bacteria</taxon>
        <taxon>Bacillati</taxon>
        <taxon>Actinomycetota</taxon>
        <taxon>Actinomycetes</taxon>
        <taxon>Actinopolysporales</taxon>
        <taxon>Actinopolysporaceae</taxon>
        <taxon>Actinopolyspora</taxon>
    </lineage>
</organism>
<dbReference type="Pfam" id="PF09234">
    <property type="entry name" value="DUF1963"/>
    <property type="match status" value="1"/>
</dbReference>